<dbReference type="Pfam" id="PF08275">
    <property type="entry name" value="DNAG_N"/>
    <property type="match status" value="1"/>
</dbReference>
<evidence type="ECO:0000256" key="2">
    <source>
        <dbReference type="ARBA" id="ARBA00022515"/>
    </source>
</evidence>
<evidence type="ECO:0000313" key="16">
    <source>
        <dbReference type="Proteomes" id="UP001464891"/>
    </source>
</evidence>
<keyword evidence="1 12" id="KW-0240">DNA-directed RNA polymerase</keyword>
<gene>
    <name evidence="12 15" type="primary">dnaG</name>
    <name evidence="15" type="ORF">NC998_14425</name>
</gene>
<comment type="domain">
    <text evidence="12">Contains an N-terminal zinc-binding domain, a central core domain that contains the primase activity, and a C-terminal DnaB-binding domain.</text>
</comment>
<dbReference type="InterPro" id="IPR050219">
    <property type="entry name" value="DnaG_primase"/>
</dbReference>
<dbReference type="CDD" id="cd03364">
    <property type="entry name" value="TOPRIM_DnaG_primases"/>
    <property type="match status" value="1"/>
</dbReference>
<keyword evidence="4 12" id="KW-0548">Nucleotidyltransferase</keyword>
<comment type="function">
    <text evidence="12 13">RNA polymerase that catalyzes the synthesis of short RNA molecules used as primers for DNA polymerase during DNA replication.</text>
</comment>
<dbReference type="SMART" id="SM00493">
    <property type="entry name" value="TOPRIM"/>
    <property type="match status" value="1"/>
</dbReference>
<dbReference type="InterPro" id="IPR030846">
    <property type="entry name" value="DnaG_bac"/>
</dbReference>
<evidence type="ECO:0000256" key="1">
    <source>
        <dbReference type="ARBA" id="ARBA00022478"/>
    </source>
</evidence>
<dbReference type="InterPro" id="IPR037068">
    <property type="entry name" value="DNA_primase_core_N_sf"/>
</dbReference>
<dbReference type="InterPro" id="IPR036977">
    <property type="entry name" value="DNA_primase_Znf_CHC2"/>
</dbReference>
<protein>
    <recommendedName>
        <fullName evidence="12 13">DNA primase</fullName>
        <ecNumber evidence="12">2.7.7.101</ecNumber>
    </recommendedName>
</protein>
<dbReference type="PIRSF" id="PIRSF002811">
    <property type="entry name" value="DnaG"/>
    <property type="match status" value="1"/>
</dbReference>
<sequence>MDIPRLHPDTIEQVKQKADIVDIVSEHVVLRKQGKDFVGLCPFHDDKSPSFSVSPSKQFYYCFSCGAGGNTIKFLMELGKNSFSDVVLDLARRYQVNVKTLAPEQRQELQRQLSVREQLYEILSLTAKFYEHALRQPQGKVALDYLQNSRHLSQETIQQFQLGYAPAGWETLYGYLVEQKHYPVELVDQAGLILPRKSGGGYYDRFRDRLMIPILDIQGRVIGFGGRTLSDEQPKYLNSPDTDLFDKGKTLFGLDKARAAIAKQDQAVVVEGYFDVIALHAAGITNAVASLGTALSVAQVKQLLRYSESKQVVFNFDADAAGVKAAERAIGEVADLAYQGQVQLRVLNIPEGKDPDEFLHTHSSEHYLSLLERAPLWLDWQIQQALQGQDLKQADQFQQSIQAIVKLLGNLPNTPLRTHYIHQCAGFLSQGDARFALQLEENLRTQVRGQRWHGRSQKWEKPTDYSLREAAEAQLLRIYIHCPAHRPEVHNALKERELEFSLSHYRFLWRQILDIEETENQEPQTELPQSYASWEEHTEVDLLTALQDRCTESPEEIKRVLHILQLDETAKLDILRPSLAIRTATASLERIMCEKRCRHLLKMWEEATQAILADPNQVQILDSLEQSLDAAFDVEALRFQKLFYDERRYLQELDRQRCVTPADLLEVPQLG</sequence>
<keyword evidence="10 12" id="KW-0238">DNA-binding</keyword>
<dbReference type="InterPro" id="IPR006295">
    <property type="entry name" value="DNA_primase_DnaG"/>
</dbReference>
<keyword evidence="7 12" id="KW-0863">Zinc-finger</keyword>
<evidence type="ECO:0000256" key="4">
    <source>
        <dbReference type="ARBA" id="ARBA00022695"/>
    </source>
</evidence>
<dbReference type="SUPFAM" id="SSF56731">
    <property type="entry name" value="DNA primase core"/>
    <property type="match status" value="1"/>
</dbReference>
<dbReference type="Pfam" id="PF01807">
    <property type="entry name" value="Zn_ribbon_DnaG"/>
    <property type="match status" value="1"/>
</dbReference>
<keyword evidence="2 12" id="KW-0639">Primosome</keyword>
<dbReference type="InterPro" id="IPR002694">
    <property type="entry name" value="Znf_CHC2"/>
</dbReference>
<dbReference type="RefSeq" id="WP_190441690.1">
    <property type="nucleotide sequence ID" value="NZ_JAMPKM010000008.1"/>
</dbReference>
<evidence type="ECO:0000313" key="15">
    <source>
        <dbReference type="EMBL" id="MEP0818292.1"/>
    </source>
</evidence>
<evidence type="ECO:0000256" key="3">
    <source>
        <dbReference type="ARBA" id="ARBA00022679"/>
    </source>
</evidence>
<dbReference type="InterPro" id="IPR006171">
    <property type="entry name" value="TOPRIM_dom"/>
</dbReference>
<evidence type="ECO:0000256" key="13">
    <source>
        <dbReference type="PIRNR" id="PIRNR002811"/>
    </source>
</evidence>
<comment type="catalytic activity">
    <reaction evidence="12">
        <text>ssDNA + n NTP = ssDNA/pppN(pN)n-1 hybrid + (n-1) diphosphate.</text>
        <dbReference type="EC" id="2.7.7.101"/>
    </reaction>
</comment>
<evidence type="ECO:0000259" key="14">
    <source>
        <dbReference type="PROSITE" id="PS50880"/>
    </source>
</evidence>
<dbReference type="Pfam" id="PF10410">
    <property type="entry name" value="DnaB_bind"/>
    <property type="match status" value="1"/>
</dbReference>
<keyword evidence="8 12" id="KW-0862">Zinc</keyword>
<dbReference type="PANTHER" id="PTHR30313">
    <property type="entry name" value="DNA PRIMASE"/>
    <property type="match status" value="1"/>
</dbReference>
<keyword evidence="16" id="KW-1185">Reference proteome</keyword>
<evidence type="ECO:0000256" key="6">
    <source>
        <dbReference type="ARBA" id="ARBA00022723"/>
    </source>
</evidence>
<dbReference type="Proteomes" id="UP001464891">
    <property type="component" value="Unassembled WGS sequence"/>
</dbReference>
<evidence type="ECO:0000256" key="10">
    <source>
        <dbReference type="ARBA" id="ARBA00023125"/>
    </source>
</evidence>
<dbReference type="PANTHER" id="PTHR30313:SF2">
    <property type="entry name" value="DNA PRIMASE"/>
    <property type="match status" value="1"/>
</dbReference>
<keyword evidence="5 12" id="KW-0235">DNA replication</keyword>
<evidence type="ECO:0000256" key="12">
    <source>
        <dbReference type="HAMAP-Rule" id="MF_00974"/>
    </source>
</evidence>
<dbReference type="SMART" id="SM00400">
    <property type="entry name" value="ZnF_CHCC"/>
    <property type="match status" value="1"/>
</dbReference>
<comment type="caution">
    <text evidence="15">The sequence shown here is derived from an EMBL/GenBank/DDBJ whole genome shotgun (WGS) entry which is preliminary data.</text>
</comment>
<evidence type="ECO:0000256" key="8">
    <source>
        <dbReference type="ARBA" id="ARBA00022833"/>
    </source>
</evidence>
<dbReference type="Gene3D" id="3.40.1360.10">
    <property type="match status" value="1"/>
</dbReference>
<organism evidence="15 16">
    <name type="scientific">Trichocoleus desertorum GB2-A4</name>
    <dbReference type="NCBI Taxonomy" id="2933944"/>
    <lineage>
        <taxon>Bacteria</taxon>
        <taxon>Bacillati</taxon>
        <taxon>Cyanobacteriota</taxon>
        <taxon>Cyanophyceae</taxon>
        <taxon>Leptolyngbyales</taxon>
        <taxon>Trichocoleusaceae</taxon>
        <taxon>Trichocoleus</taxon>
    </lineage>
</organism>
<name>A0ABV0J941_9CYAN</name>
<dbReference type="PROSITE" id="PS50880">
    <property type="entry name" value="TOPRIM"/>
    <property type="match status" value="1"/>
</dbReference>
<dbReference type="NCBIfam" id="TIGR01391">
    <property type="entry name" value="dnaG"/>
    <property type="match status" value="1"/>
</dbReference>
<dbReference type="InterPro" id="IPR034151">
    <property type="entry name" value="TOPRIM_DnaG_bac"/>
</dbReference>
<dbReference type="EMBL" id="JAMPKM010000008">
    <property type="protein sequence ID" value="MEP0818292.1"/>
    <property type="molecule type" value="Genomic_DNA"/>
</dbReference>
<evidence type="ECO:0000256" key="9">
    <source>
        <dbReference type="ARBA" id="ARBA00022842"/>
    </source>
</evidence>
<keyword evidence="3 12" id="KW-0808">Transferase</keyword>
<feature type="zinc finger region" description="CHC2-type" evidence="12">
    <location>
        <begin position="41"/>
        <end position="65"/>
    </location>
</feature>
<dbReference type="Gene3D" id="3.90.580.10">
    <property type="entry name" value="Zinc finger, CHC2-type domain"/>
    <property type="match status" value="1"/>
</dbReference>
<evidence type="ECO:0000256" key="11">
    <source>
        <dbReference type="ARBA" id="ARBA00023163"/>
    </source>
</evidence>
<keyword evidence="11 12" id="KW-0804">Transcription</keyword>
<accession>A0ABV0J941</accession>
<dbReference type="InterPro" id="IPR013264">
    <property type="entry name" value="DNAG_N"/>
</dbReference>
<comment type="cofactor">
    <cofactor evidence="12 13">
        <name>Zn(2+)</name>
        <dbReference type="ChEBI" id="CHEBI:29105"/>
    </cofactor>
    <text evidence="12 13">Binds 1 zinc ion per monomer.</text>
</comment>
<comment type="subunit">
    <text evidence="12">Monomer. Interacts with DnaB.</text>
</comment>
<feature type="domain" description="Toprim" evidence="14">
    <location>
        <begin position="265"/>
        <end position="350"/>
    </location>
</feature>
<dbReference type="EC" id="2.7.7.101" evidence="12"/>
<dbReference type="InterPro" id="IPR019475">
    <property type="entry name" value="DNA_primase_DnaB-bd"/>
</dbReference>
<proteinExistence type="inferred from homology"/>
<dbReference type="Gene3D" id="3.90.980.10">
    <property type="entry name" value="DNA primase, catalytic core, N-terminal domain"/>
    <property type="match status" value="1"/>
</dbReference>
<keyword evidence="9" id="KW-0460">Magnesium</keyword>
<keyword evidence="6 12" id="KW-0479">Metal-binding</keyword>
<reference evidence="15 16" key="1">
    <citation type="submission" date="2022-04" db="EMBL/GenBank/DDBJ databases">
        <title>Positive selection, recombination, and allopatry shape intraspecific diversity of widespread and dominant cyanobacteria.</title>
        <authorList>
            <person name="Wei J."/>
            <person name="Shu W."/>
            <person name="Hu C."/>
        </authorList>
    </citation>
    <scope>NUCLEOTIDE SEQUENCE [LARGE SCALE GENOMIC DNA]</scope>
    <source>
        <strain evidence="15 16">GB2-A4</strain>
    </source>
</reference>
<evidence type="ECO:0000256" key="5">
    <source>
        <dbReference type="ARBA" id="ARBA00022705"/>
    </source>
</evidence>
<dbReference type="SUPFAM" id="SSF57783">
    <property type="entry name" value="Zinc beta-ribbon"/>
    <property type="match status" value="1"/>
</dbReference>
<evidence type="ECO:0000256" key="7">
    <source>
        <dbReference type="ARBA" id="ARBA00022771"/>
    </source>
</evidence>
<dbReference type="HAMAP" id="MF_00974">
    <property type="entry name" value="DNA_primase_DnaG"/>
    <property type="match status" value="1"/>
</dbReference>
<dbReference type="Pfam" id="PF13155">
    <property type="entry name" value="Toprim_2"/>
    <property type="match status" value="1"/>
</dbReference>
<comment type="similarity">
    <text evidence="12 13">Belongs to the DnaG primase family.</text>
</comment>